<feature type="transmembrane region" description="Helical" evidence="1">
    <location>
        <begin position="327"/>
        <end position="347"/>
    </location>
</feature>
<feature type="transmembrane region" description="Helical" evidence="1">
    <location>
        <begin position="203"/>
        <end position="223"/>
    </location>
</feature>
<feature type="transmembrane region" description="Helical" evidence="1">
    <location>
        <begin position="46"/>
        <end position="69"/>
    </location>
</feature>
<accession>A0A1M5KD61</accession>
<feature type="transmembrane region" description="Helical" evidence="1">
    <location>
        <begin position="171"/>
        <end position="191"/>
    </location>
</feature>
<gene>
    <name evidence="3" type="ORF">SAMN02787073_4330</name>
</gene>
<feature type="transmembrane region" description="Helical" evidence="1">
    <location>
        <begin position="75"/>
        <end position="93"/>
    </location>
</feature>
<sequence length="357" mass="39481">MRNKEEIKELLDYFRTTENNDIKLDEKAIYSAYQKNDNHQSLSIKILSIFGGILASMAFLAALFITGIYDSTSGLLIFGTLSIIGGVFINKIYNKTVIDTVSVSSYLIGFILIGVGLSKMKMDPNTLSLVFILIAAVSLAIVRSYILAFISVLIICGGILALIISNDHFDWAHLYTSCLATIVTVLFLKEAKIISTHPSFSKLYDPVRIGLVFSFLAGLVLLSKGDLIDVPGDHLWISSIVIILNILYVLSQLFKILNISKPQQKTGIYILSIVILLPTILSPAISGAILIILLSFLVNYKTSLVIGIAAFIYFVAQYYYDLHFTLLTKSIILFSSGILFLGLYLLTHKKLTSNEKV</sequence>
<organism evidence="3 4">
    <name type="scientific">Chryseobacterium vrystaatense</name>
    <dbReference type="NCBI Taxonomy" id="307480"/>
    <lineage>
        <taxon>Bacteria</taxon>
        <taxon>Pseudomonadati</taxon>
        <taxon>Bacteroidota</taxon>
        <taxon>Flavobacteriia</taxon>
        <taxon>Flavobacteriales</taxon>
        <taxon>Weeksellaceae</taxon>
        <taxon>Chryseobacterium group</taxon>
        <taxon>Chryseobacterium</taxon>
    </lineage>
</organism>
<protein>
    <recommendedName>
        <fullName evidence="2">DUF4401 domain-containing protein</fullName>
    </recommendedName>
</protein>
<feature type="transmembrane region" description="Helical" evidence="1">
    <location>
        <begin position="269"/>
        <end position="297"/>
    </location>
</feature>
<keyword evidence="1" id="KW-0472">Membrane</keyword>
<dbReference type="InterPro" id="IPR025513">
    <property type="entry name" value="DUF4401"/>
</dbReference>
<evidence type="ECO:0000313" key="3">
    <source>
        <dbReference type="EMBL" id="SHG50570.1"/>
    </source>
</evidence>
<keyword evidence="1" id="KW-0812">Transmembrane</keyword>
<proteinExistence type="predicted"/>
<dbReference type="RefSeq" id="WP_073175280.1">
    <property type="nucleotide sequence ID" value="NZ_FQVE01000006.1"/>
</dbReference>
<feature type="transmembrane region" description="Helical" evidence="1">
    <location>
        <begin position="235"/>
        <end position="257"/>
    </location>
</feature>
<feature type="transmembrane region" description="Helical" evidence="1">
    <location>
        <begin position="147"/>
        <end position="165"/>
    </location>
</feature>
<keyword evidence="1" id="KW-1133">Transmembrane helix</keyword>
<evidence type="ECO:0000259" key="2">
    <source>
        <dbReference type="Pfam" id="PF14351"/>
    </source>
</evidence>
<feature type="transmembrane region" description="Helical" evidence="1">
    <location>
        <begin position="303"/>
        <end position="320"/>
    </location>
</feature>
<dbReference type="Pfam" id="PF14351">
    <property type="entry name" value="DUF4401"/>
    <property type="match status" value="1"/>
</dbReference>
<feature type="domain" description="DUF4401" evidence="2">
    <location>
        <begin position="42"/>
        <end position="348"/>
    </location>
</feature>
<dbReference type="AlphaFoldDB" id="A0A1M5KD61"/>
<evidence type="ECO:0000256" key="1">
    <source>
        <dbReference type="SAM" id="Phobius"/>
    </source>
</evidence>
<feature type="transmembrane region" description="Helical" evidence="1">
    <location>
        <begin position="100"/>
        <end position="118"/>
    </location>
</feature>
<dbReference type="Proteomes" id="UP000184108">
    <property type="component" value="Unassembled WGS sequence"/>
</dbReference>
<dbReference type="EMBL" id="FQVE01000006">
    <property type="protein sequence ID" value="SHG50570.1"/>
    <property type="molecule type" value="Genomic_DNA"/>
</dbReference>
<reference evidence="4" key="1">
    <citation type="submission" date="2016-11" db="EMBL/GenBank/DDBJ databases">
        <authorList>
            <person name="Varghese N."/>
            <person name="Submissions S."/>
        </authorList>
    </citation>
    <scope>NUCLEOTIDE SEQUENCE [LARGE SCALE GENOMIC DNA]</scope>
    <source>
        <strain evidence="4">YR203</strain>
    </source>
</reference>
<evidence type="ECO:0000313" key="4">
    <source>
        <dbReference type="Proteomes" id="UP000184108"/>
    </source>
</evidence>
<name>A0A1M5KD61_9FLAO</name>